<proteinExistence type="predicted"/>
<sequence length="80" mass="9597">MNMRIRFRNFLKKIGLIKKDKLEVLESVSKDIKRLIEEENQTNPIDPKTHLNGMLWLQMYQVLEIIEKMKKGSPNLDWNN</sequence>
<keyword evidence="2" id="KW-1185">Reference proteome</keyword>
<comment type="caution">
    <text evidence="1">The sequence shown here is derived from an EMBL/GenBank/DDBJ whole genome shotgun (WGS) entry which is preliminary data.</text>
</comment>
<evidence type="ECO:0000313" key="2">
    <source>
        <dbReference type="Proteomes" id="UP000255317"/>
    </source>
</evidence>
<dbReference type="EMBL" id="QRAO01000002">
    <property type="protein sequence ID" value="RDK86971.1"/>
    <property type="molecule type" value="Genomic_DNA"/>
</dbReference>
<protein>
    <submittedName>
        <fullName evidence="1">Uncharacterized protein</fullName>
    </submittedName>
</protein>
<name>A0A370QF29_9FLAO</name>
<reference evidence="1 2" key="1">
    <citation type="submission" date="2018-07" db="EMBL/GenBank/DDBJ databases">
        <title>Genomic Encyclopedia of Type Strains, Phase IV (KMG-IV): sequencing the most valuable type-strain genomes for metagenomic binning, comparative biology and taxonomic classification.</title>
        <authorList>
            <person name="Goeker M."/>
        </authorList>
    </citation>
    <scope>NUCLEOTIDE SEQUENCE [LARGE SCALE GENOMIC DNA]</scope>
    <source>
        <strain evidence="1 2">DSM 101478</strain>
    </source>
</reference>
<gene>
    <name evidence="1" type="ORF">C8D94_102149</name>
</gene>
<organism evidence="1 2">
    <name type="scientific">Marinirhabdus gelatinilytica</name>
    <dbReference type="NCBI Taxonomy" id="1703343"/>
    <lineage>
        <taxon>Bacteria</taxon>
        <taxon>Pseudomonadati</taxon>
        <taxon>Bacteroidota</taxon>
        <taxon>Flavobacteriia</taxon>
        <taxon>Flavobacteriales</taxon>
        <taxon>Flavobacteriaceae</taxon>
    </lineage>
</organism>
<accession>A0A370QF29</accession>
<dbReference type="AlphaFoldDB" id="A0A370QF29"/>
<dbReference type="Proteomes" id="UP000255317">
    <property type="component" value="Unassembled WGS sequence"/>
</dbReference>
<evidence type="ECO:0000313" key="1">
    <source>
        <dbReference type="EMBL" id="RDK86971.1"/>
    </source>
</evidence>